<evidence type="ECO:0000259" key="1">
    <source>
        <dbReference type="Pfam" id="PF12695"/>
    </source>
</evidence>
<dbReference type="Proteomes" id="UP001168694">
    <property type="component" value="Unassembled WGS sequence"/>
</dbReference>
<organism evidence="2 3">
    <name type="scientific">Fictibacillus terranigra</name>
    <dbReference type="NCBI Taxonomy" id="3058424"/>
    <lineage>
        <taxon>Bacteria</taxon>
        <taxon>Bacillati</taxon>
        <taxon>Bacillota</taxon>
        <taxon>Bacilli</taxon>
        <taxon>Bacillales</taxon>
        <taxon>Fictibacillaceae</taxon>
        <taxon>Fictibacillus</taxon>
    </lineage>
</organism>
<reference evidence="2" key="1">
    <citation type="submission" date="2023-06" db="EMBL/GenBank/DDBJ databases">
        <title>Draft Genome Sequences of Representative Paenibacillus Polymyxa, Bacillus cereus, Fictibacillus sp., and Brevibacillus agri Strains Isolated from Amazonian Dark Earth.</title>
        <authorList>
            <person name="Pellegrinetti T.A."/>
            <person name="Cunha I.C.M."/>
            <person name="Chaves M.G."/>
            <person name="Freitas A.S."/>
            <person name="Silva A.V.R."/>
            <person name="Tsai S.M."/>
            <person name="Mendes L.W."/>
        </authorList>
    </citation>
    <scope>NUCLEOTIDE SEQUENCE</scope>
    <source>
        <strain evidence="2">CENA-BCM004</strain>
    </source>
</reference>
<protein>
    <submittedName>
        <fullName evidence="2">Alpha/beta fold hydrolase</fullName>
    </submittedName>
</protein>
<accession>A0ABT8E8C6</accession>
<gene>
    <name evidence="2" type="ORF">QYF49_14165</name>
</gene>
<keyword evidence="2" id="KW-0378">Hydrolase</keyword>
<dbReference type="InterPro" id="IPR029059">
    <property type="entry name" value="AB_hydrolase_5"/>
</dbReference>
<evidence type="ECO:0000313" key="2">
    <source>
        <dbReference type="EMBL" id="MDN4074145.1"/>
    </source>
</evidence>
<name>A0ABT8E8C6_9BACL</name>
<evidence type="ECO:0000313" key="3">
    <source>
        <dbReference type="Proteomes" id="UP001168694"/>
    </source>
</evidence>
<dbReference type="EMBL" id="JAUHLN010000002">
    <property type="protein sequence ID" value="MDN4074145.1"/>
    <property type="molecule type" value="Genomic_DNA"/>
</dbReference>
<dbReference type="SUPFAM" id="SSF53474">
    <property type="entry name" value="alpha/beta-Hydrolases"/>
    <property type="match status" value="1"/>
</dbReference>
<proteinExistence type="predicted"/>
<dbReference type="InterPro" id="IPR029058">
    <property type="entry name" value="AB_hydrolase_fold"/>
</dbReference>
<dbReference type="Gene3D" id="3.40.50.1820">
    <property type="entry name" value="alpha/beta hydrolase"/>
    <property type="match status" value="1"/>
</dbReference>
<dbReference type="GO" id="GO:0016787">
    <property type="term" value="F:hydrolase activity"/>
    <property type="evidence" value="ECO:0007669"/>
    <property type="project" value="UniProtKB-KW"/>
</dbReference>
<dbReference type="RefSeq" id="WP_290400215.1">
    <property type="nucleotide sequence ID" value="NZ_JAUHLN010000002.1"/>
</dbReference>
<keyword evidence="3" id="KW-1185">Reference proteome</keyword>
<dbReference type="Pfam" id="PF12695">
    <property type="entry name" value="Abhydrolase_5"/>
    <property type="match status" value="1"/>
</dbReference>
<feature type="domain" description="Alpha/beta hydrolase fold-5" evidence="1">
    <location>
        <begin position="66"/>
        <end position="231"/>
    </location>
</feature>
<comment type="caution">
    <text evidence="2">The sequence shown here is derived from an EMBL/GenBank/DDBJ whole genome shotgun (WGS) entry which is preliminary data.</text>
</comment>
<sequence>MNKKLKLVLIILLLLLAVYAGGFLIWTQKTFVPTAQLNQLVDVKKEVLHQDDLYIFKPKNMKPTDGIIFYPGAKVEPAAYSYWAKKVADAGYLVVIPKMPLNLALLGKNRADEAMKADPAIKKWYIAGHSIGGPAASAYALKHPNKIKGIIFLGSYTTEGSNLSKARFPLLSIYGERDGLTTKAKINGNKSFNPANTTYYEIKGGNHAQFGMYGPQAGDKKARISNKKQQDEVIKEMISWLNKKKQQ</sequence>